<evidence type="ECO:0000313" key="6">
    <source>
        <dbReference type="RefSeq" id="XP_042594620.1"/>
    </source>
</evidence>
<dbReference type="PANTHER" id="PTHR12080:SF48">
    <property type="entry name" value="IMMUNOGLOBULIN SUBTYPE DOMAIN-CONTAINING PROTEIN"/>
    <property type="match status" value="1"/>
</dbReference>
<evidence type="ECO:0000256" key="2">
    <source>
        <dbReference type="ARBA" id="ARBA00022729"/>
    </source>
</evidence>
<evidence type="ECO:0000256" key="1">
    <source>
        <dbReference type="ARBA" id="ARBA00004370"/>
    </source>
</evidence>
<proteinExistence type="predicted"/>
<name>A0A9Q9X3U7_CYPCA</name>
<keyword evidence="4" id="KW-0325">Glycoprotein</keyword>
<comment type="subcellular location">
    <subcellularLocation>
        <location evidence="1">Membrane</location>
    </subcellularLocation>
</comment>
<evidence type="ECO:0000256" key="4">
    <source>
        <dbReference type="ARBA" id="ARBA00023180"/>
    </source>
</evidence>
<dbReference type="Proteomes" id="UP001155660">
    <property type="component" value="Chromosome B14"/>
</dbReference>
<dbReference type="GeneID" id="109079530"/>
<evidence type="ECO:0000256" key="5">
    <source>
        <dbReference type="SAM" id="MobiDB-lite"/>
    </source>
</evidence>
<evidence type="ECO:0000256" key="3">
    <source>
        <dbReference type="ARBA" id="ARBA00023136"/>
    </source>
</evidence>
<keyword evidence="3" id="KW-0472">Membrane</keyword>
<organism evidence="6">
    <name type="scientific">Cyprinus carpio</name>
    <name type="common">Common carp</name>
    <dbReference type="NCBI Taxonomy" id="7962"/>
    <lineage>
        <taxon>Eukaryota</taxon>
        <taxon>Metazoa</taxon>
        <taxon>Chordata</taxon>
        <taxon>Craniata</taxon>
        <taxon>Vertebrata</taxon>
        <taxon>Euteleostomi</taxon>
        <taxon>Actinopterygii</taxon>
        <taxon>Neopterygii</taxon>
        <taxon>Teleostei</taxon>
        <taxon>Ostariophysi</taxon>
        <taxon>Cypriniformes</taxon>
        <taxon>Cyprinidae</taxon>
        <taxon>Cyprininae</taxon>
        <taxon>Cyprinus</taxon>
    </lineage>
</organism>
<accession>A0A9Q9X3U7</accession>
<feature type="region of interest" description="Disordered" evidence="5">
    <location>
        <begin position="200"/>
        <end position="220"/>
    </location>
</feature>
<dbReference type="GO" id="GO:0016020">
    <property type="term" value="C:membrane"/>
    <property type="evidence" value="ECO:0007669"/>
    <property type="project" value="UniProtKB-SubCell"/>
</dbReference>
<protein>
    <submittedName>
        <fullName evidence="6">Uncharacterized protein LOC109079530 isoform X2</fullName>
    </submittedName>
</protein>
<dbReference type="InterPro" id="IPR015631">
    <property type="entry name" value="CD2/SLAM_rcpt"/>
</dbReference>
<dbReference type="RefSeq" id="XP_042594620.1">
    <property type="nucleotide sequence ID" value="XM_042738686.1"/>
</dbReference>
<keyword evidence="2" id="KW-0732">Signal</keyword>
<dbReference type="PANTHER" id="PTHR12080">
    <property type="entry name" value="SIGNALING LYMPHOCYTIC ACTIVATION MOLECULE"/>
    <property type="match status" value="1"/>
</dbReference>
<dbReference type="AlphaFoldDB" id="A0A9Q9X3U7"/>
<gene>
    <name evidence="6" type="primary">LOC109079530</name>
</gene>
<sequence length="240" mass="27256">MMLNPSYTELDLYKTLNDGSTLTVFSIKKNKKYNYESRDISKFFKNVTLIINTHESIRNRSEFFFDNMTLTINNVTRADSGRYTSFVVEIDMAMSSDLQVNVEAPIGSVEVLIICSSNQTTVFCSSEGDQIIYSWTLNEKVLEEGLMFGNSSIDLDEGTDGNISCSVKNHVSHAQKTIRLKPCPADGSVGSVRSFSHLHETHVRKETGRSESEDEKIERRTCTHSRRFMRAAADHHIYEK</sequence>
<reference evidence="6" key="1">
    <citation type="submission" date="2025-08" db="UniProtKB">
        <authorList>
            <consortium name="RefSeq"/>
        </authorList>
    </citation>
    <scope>IDENTIFICATION</scope>
    <source>
        <tissue evidence="6">Muscle</tissue>
    </source>
</reference>